<dbReference type="EMBL" id="JBEPNJ010000002">
    <property type="protein sequence ID" value="MET3771050.1"/>
    <property type="molecule type" value="Genomic_DNA"/>
</dbReference>
<gene>
    <name evidence="1" type="ORF">ABIC98_000681</name>
</gene>
<comment type="caution">
    <text evidence="1">The sequence shown here is derived from an EMBL/GenBank/DDBJ whole genome shotgun (WGS) entry which is preliminary data.</text>
</comment>
<organism evidence="1 2">
    <name type="scientific">Arthrobacter nitrophenolicus</name>
    <dbReference type="NCBI Taxonomy" id="683150"/>
    <lineage>
        <taxon>Bacteria</taxon>
        <taxon>Bacillati</taxon>
        <taxon>Actinomycetota</taxon>
        <taxon>Actinomycetes</taxon>
        <taxon>Micrococcales</taxon>
        <taxon>Micrococcaceae</taxon>
        <taxon>Arthrobacter</taxon>
    </lineage>
</organism>
<evidence type="ECO:0000313" key="2">
    <source>
        <dbReference type="Proteomes" id="UP001549207"/>
    </source>
</evidence>
<keyword evidence="2" id="KW-1185">Reference proteome</keyword>
<dbReference type="Proteomes" id="UP001549207">
    <property type="component" value="Unassembled WGS sequence"/>
</dbReference>
<reference evidence="1" key="1">
    <citation type="submission" date="2024-06" db="EMBL/GenBank/DDBJ databases">
        <title>Genomic Encyclopedia of Type Strains, Phase IV (KMG-IV): sequencing the most valuable type-strain genomes for metagenomic binning, comparative biology and taxonomic classification.</title>
        <authorList>
            <person name="Goeker M."/>
        </authorList>
    </citation>
    <scope>NUCLEOTIDE SEQUENCE</scope>
    <source>
        <strain evidence="1">SJCon</strain>
    </source>
</reference>
<name>A0ACC6TBZ3_9MICC</name>
<proteinExistence type="predicted"/>
<accession>A0ACC6TBZ3</accession>
<sequence length="279" mass="29613">MTVRTVSREGVPAVGSIVTGEAVVLELRPASFGARALGLVLDVLFHAVLLVVILIGLAAAGEDLDEAAMRALVLSSVIFCLVILPVAVETLSRGLSLGKLAAGLRVVRDDGGAIRFRHALIRGLTGFLEVYLTLGGLALAVALFNDKSRRLGDLLAGTHAIRTRVPVEEAVPVFVPPRLHAWAAHADIGRIPDATARRASQFIRQAHRMAPLSRAGMAASIATELAAHVAPPPPAGTSADDFLAAVVAERRSRELARLTQLRRRNTEAGERLHRLPFSS</sequence>
<evidence type="ECO:0000313" key="1">
    <source>
        <dbReference type="EMBL" id="MET3771050.1"/>
    </source>
</evidence>
<protein>
    <submittedName>
        <fullName evidence="1">RDD family membrane protein YckC</fullName>
    </submittedName>
</protein>